<gene>
    <name evidence="1" type="ORF">ACFSQ6_01030</name>
</gene>
<protein>
    <submittedName>
        <fullName evidence="1">Uncharacterized protein</fullName>
    </submittedName>
</protein>
<keyword evidence="2" id="KW-1185">Reference proteome</keyword>
<comment type="caution">
    <text evidence="1">The sequence shown here is derived from an EMBL/GenBank/DDBJ whole genome shotgun (WGS) entry which is preliminary data.</text>
</comment>
<organism evidence="1 2">
    <name type="scientific">Sphingobacterium populi</name>
    <dbReference type="NCBI Taxonomy" id="1812824"/>
    <lineage>
        <taxon>Bacteria</taxon>
        <taxon>Pseudomonadati</taxon>
        <taxon>Bacteroidota</taxon>
        <taxon>Sphingobacteriia</taxon>
        <taxon>Sphingobacteriales</taxon>
        <taxon>Sphingobacteriaceae</taxon>
        <taxon>Sphingobacterium</taxon>
    </lineage>
</organism>
<name>A0ABW5UBA2_9SPHI</name>
<evidence type="ECO:0000313" key="1">
    <source>
        <dbReference type="EMBL" id="MFD2741972.1"/>
    </source>
</evidence>
<dbReference type="EMBL" id="JBHUMB010000005">
    <property type="protein sequence ID" value="MFD2741972.1"/>
    <property type="molecule type" value="Genomic_DNA"/>
</dbReference>
<evidence type="ECO:0000313" key="2">
    <source>
        <dbReference type="Proteomes" id="UP001597418"/>
    </source>
</evidence>
<accession>A0ABW5UBA2</accession>
<dbReference type="Proteomes" id="UP001597418">
    <property type="component" value="Unassembled WGS sequence"/>
</dbReference>
<reference evidence="2" key="1">
    <citation type="journal article" date="2019" name="Int. J. Syst. Evol. Microbiol.">
        <title>The Global Catalogue of Microorganisms (GCM) 10K type strain sequencing project: providing services to taxonomists for standard genome sequencing and annotation.</title>
        <authorList>
            <consortium name="The Broad Institute Genomics Platform"/>
            <consortium name="The Broad Institute Genome Sequencing Center for Infectious Disease"/>
            <person name="Wu L."/>
            <person name="Ma J."/>
        </authorList>
    </citation>
    <scope>NUCLEOTIDE SEQUENCE [LARGE SCALE GENOMIC DNA]</scope>
    <source>
        <strain evidence="2">KCTC 42247</strain>
    </source>
</reference>
<dbReference type="RefSeq" id="WP_066753194.1">
    <property type="nucleotide sequence ID" value="NZ_JBHUMB010000005.1"/>
</dbReference>
<proteinExistence type="predicted"/>
<sequence>MAIQILQHPPEVAFSRNPVVFELKTDSLISETGRPQVFDISLIVPPSVGSYFILSWNGADYIFVFQTEVFSKGFILPLTGDGDRTWQQNVMDVLKTNYYVDKDFGLSMPNETTIRFVSKHPSIKMGITLKPGLSNIVGSEQVSAIDKVYRPNFAIHLELWVNSTLVSSSIAEVDQSGSVKWDIQDYLTTILQATPPILPHLNDTTPLRDSRAIRSFFIRFAEMYGEPQRVQTIHNSETLRVALGGIDSDDSVNIREKYSNGLFRWLSNDVGSLHITQPQWVSILNIEEDRADVFVCMNVIYKDNLQRQFRKSIGTWSSNEKLTIPVGVPQWDPALMHDQDISHFSIWLESGDTPITTIYSQKVESRLLVNVTSLAFINSLGSLSTVWVYGKKESGYDIKRSDNTFVKSNNRQVHQTREMDIAARNTWKVNSGYRALTEIAAFRDFMLSGYKYIIIDDRYVPVTLNTDSIVDDVDGDNLKAIAFELLAANENRIWSK</sequence>